<protein>
    <recommendedName>
        <fullName evidence="3">MULE transposase domain-containing protein</fullName>
    </recommendedName>
</protein>
<dbReference type="AlphaFoldDB" id="A0AAE1UDR4"/>
<organism evidence="1 2">
    <name type="scientific">Petrolisthes manimaculis</name>
    <dbReference type="NCBI Taxonomy" id="1843537"/>
    <lineage>
        <taxon>Eukaryota</taxon>
        <taxon>Metazoa</taxon>
        <taxon>Ecdysozoa</taxon>
        <taxon>Arthropoda</taxon>
        <taxon>Crustacea</taxon>
        <taxon>Multicrustacea</taxon>
        <taxon>Malacostraca</taxon>
        <taxon>Eumalacostraca</taxon>
        <taxon>Eucarida</taxon>
        <taxon>Decapoda</taxon>
        <taxon>Pleocyemata</taxon>
        <taxon>Anomura</taxon>
        <taxon>Galatheoidea</taxon>
        <taxon>Porcellanidae</taxon>
        <taxon>Petrolisthes</taxon>
    </lineage>
</organism>
<keyword evidence="2" id="KW-1185">Reference proteome</keyword>
<evidence type="ECO:0000313" key="1">
    <source>
        <dbReference type="EMBL" id="KAK4315425.1"/>
    </source>
</evidence>
<name>A0AAE1UDR4_9EUCA</name>
<evidence type="ECO:0008006" key="3">
    <source>
        <dbReference type="Google" id="ProtNLM"/>
    </source>
</evidence>
<reference evidence="1" key="1">
    <citation type="submission" date="2023-11" db="EMBL/GenBank/DDBJ databases">
        <title>Genome assemblies of two species of porcelain crab, Petrolisthes cinctipes and Petrolisthes manimaculis (Anomura: Porcellanidae).</title>
        <authorList>
            <person name="Angst P."/>
        </authorList>
    </citation>
    <scope>NUCLEOTIDE SEQUENCE</scope>
    <source>
        <strain evidence="1">PB745_02</strain>
        <tissue evidence="1">Gill</tissue>
    </source>
</reference>
<evidence type="ECO:0000313" key="2">
    <source>
        <dbReference type="Proteomes" id="UP001292094"/>
    </source>
</evidence>
<gene>
    <name evidence="1" type="ORF">Pmani_013342</name>
</gene>
<comment type="caution">
    <text evidence="1">The sequence shown here is derived from an EMBL/GenBank/DDBJ whole genome shotgun (WGS) entry which is preliminary data.</text>
</comment>
<accession>A0AAE1UDR4</accession>
<proteinExistence type="predicted"/>
<dbReference type="Proteomes" id="UP001292094">
    <property type="component" value="Unassembled WGS sequence"/>
</dbReference>
<sequence>MDLEMALYKAFNASFGYATVTFCLFHLSQNLSRKVVDCNERQRYLSVDEYALKIRCFPALALLPLQDVVADFEDIVDDDDLPQELIDYFAGQNRRRMVPRFKIADWNVRDK</sequence>
<dbReference type="EMBL" id="JAWZYT010001114">
    <property type="protein sequence ID" value="KAK4315425.1"/>
    <property type="molecule type" value="Genomic_DNA"/>
</dbReference>